<dbReference type="Gene3D" id="1.20.120.1090">
    <property type="match status" value="1"/>
</dbReference>
<gene>
    <name evidence="2" type="ORF">CJD36_002865</name>
</gene>
<reference evidence="2 3" key="1">
    <citation type="submission" date="2018-01" db="EMBL/GenBank/DDBJ databases">
        <title>A novel member of the phylum Bacteroidetes isolated from glacier ice.</title>
        <authorList>
            <person name="Liu Q."/>
            <person name="Xin Y.-H."/>
        </authorList>
    </citation>
    <scope>NUCLEOTIDE SEQUENCE [LARGE SCALE GENOMIC DNA]</scope>
    <source>
        <strain evidence="2 3">RB1R16</strain>
    </source>
</reference>
<sequence>MHSKSLGLFMGKLFFLSSLFSQLSCNNSVPPKYDQLKESDYKKKTDTIDGEVVNSKEAIVKEIDQQITNLNSEQERRVEREMMKAGTLLKEHLKGISINNYTASSLDDLVDLWNNDNSKFNCSQDEFMNTVGFAFGQYLVNTHGMKWKIVNDEYGEDYAIMFENSTLINYPLSSVDKAIREHRVGSLNSISLLDTKAIAELKSGK</sequence>
<proteinExistence type="predicted"/>
<dbReference type="AlphaFoldDB" id="A0A2S7T0H0"/>
<comment type="caution">
    <text evidence="2">The sequence shown here is derived from an EMBL/GenBank/DDBJ whole genome shotgun (WGS) entry which is preliminary data.</text>
</comment>
<dbReference type="EMBL" id="PPSL01000001">
    <property type="protein sequence ID" value="PQJ12703.1"/>
    <property type="molecule type" value="Genomic_DNA"/>
</dbReference>
<evidence type="ECO:0000313" key="2">
    <source>
        <dbReference type="EMBL" id="PQJ12703.1"/>
    </source>
</evidence>
<evidence type="ECO:0000259" key="1">
    <source>
        <dbReference type="Pfam" id="PF12713"/>
    </source>
</evidence>
<keyword evidence="3" id="KW-1185">Reference proteome</keyword>
<protein>
    <recommendedName>
        <fullName evidence="1">DUF3806 domain-containing protein</fullName>
    </recommendedName>
</protein>
<accession>A0A2S7T0H0</accession>
<dbReference type="Proteomes" id="UP000239872">
    <property type="component" value="Unassembled WGS sequence"/>
</dbReference>
<dbReference type="InterPro" id="IPR024266">
    <property type="entry name" value="DUF3806"/>
</dbReference>
<dbReference type="Pfam" id="PF12713">
    <property type="entry name" value="DUF3806"/>
    <property type="match status" value="1"/>
</dbReference>
<feature type="domain" description="DUF3806" evidence="1">
    <location>
        <begin position="118"/>
        <end position="180"/>
    </location>
</feature>
<name>A0A2S7T0H0_9BACT</name>
<evidence type="ECO:0000313" key="3">
    <source>
        <dbReference type="Proteomes" id="UP000239872"/>
    </source>
</evidence>
<organism evidence="2 3">
    <name type="scientific">Flavipsychrobacter stenotrophus</name>
    <dbReference type="NCBI Taxonomy" id="2077091"/>
    <lineage>
        <taxon>Bacteria</taxon>
        <taxon>Pseudomonadati</taxon>
        <taxon>Bacteroidota</taxon>
        <taxon>Chitinophagia</taxon>
        <taxon>Chitinophagales</taxon>
        <taxon>Chitinophagaceae</taxon>
        <taxon>Flavipsychrobacter</taxon>
    </lineage>
</organism>